<keyword evidence="16" id="KW-1185">Reference proteome</keyword>
<dbReference type="STRING" id="1121387.GCA_000429885_00324"/>
<dbReference type="OrthoDB" id="9772456at2"/>
<evidence type="ECO:0000256" key="13">
    <source>
        <dbReference type="NCBIfam" id="TIGR02067"/>
    </source>
</evidence>
<dbReference type="PANTHER" id="PTHR43200">
    <property type="entry name" value="PHOSPHATASE"/>
    <property type="match status" value="1"/>
</dbReference>
<feature type="binding site" evidence="14">
    <location>
        <position position="214"/>
    </location>
    <ligand>
        <name>Mg(2+)</name>
        <dbReference type="ChEBI" id="CHEBI:18420"/>
        <label>1</label>
        <note>catalytic</note>
    </ligand>
</feature>
<keyword evidence="6" id="KW-0028">Amino-acid biosynthesis</keyword>
<evidence type="ECO:0000313" key="15">
    <source>
        <dbReference type="EMBL" id="SNV24002.1"/>
    </source>
</evidence>
<dbReference type="PROSITE" id="PS00629">
    <property type="entry name" value="IMP_1"/>
    <property type="match status" value="1"/>
</dbReference>
<comment type="catalytic activity">
    <reaction evidence="11">
        <text>L-histidinol phosphate + H2O = L-histidinol + phosphate</text>
        <dbReference type="Rhea" id="RHEA:14465"/>
        <dbReference type="ChEBI" id="CHEBI:15377"/>
        <dbReference type="ChEBI" id="CHEBI:43474"/>
        <dbReference type="ChEBI" id="CHEBI:57699"/>
        <dbReference type="ChEBI" id="CHEBI:57980"/>
        <dbReference type="EC" id="3.1.3.15"/>
    </reaction>
</comment>
<evidence type="ECO:0000256" key="2">
    <source>
        <dbReference type="ARBA" id="ARBA00004970"/>
    </source>
</evidence>
<dbReference type="UniPathway" id="UPA00031">
    <property type="reaction ID" value="UER00013"/>
</dbReference>
<dbReference type="Pfam" id="PF00459">
    <property type="entry name" value="Inositol_P"/>
    <property type="match status" value="1"/>
</dbReference>
<accession>A0A239VPI6</accession>
<evidence type="ECO:0000256" key="8">
    <source>
        <dbReference type="ARBA" id="ARBA00022801"/>
    </source>
</evidence>
<sequence>MSTYTDDLRLAHVLADTVERITMPRFKSTNLSVNTKPDMTPVTDADIDAEELIRGQLARVRSRDRVVGEEGGTTGTGSRRWIIDPIDGTENYVRGVPVWATLIGLYDGDDPVVGVVAAPALGRRWWAAQGAGAYTGRSLSSATPIHVSQVASLSDASLSYSSLKGWKEKGRLDSFLELNEAVWRSRAYGDFWSYMLLAEGAVDVAVEPSLEVYDMGALVPIVLEAGGRFTGLDGQDGPWSGNAVATNGQLHESVLARIGADSPGARA</sequence>
<evidence type="ECO:0000256" key="12">
    <source>
        <dbReference type="ARBA" id="ARBA00053547"/>
    </source>
</evidence>
<dbReference type="InterPro" id="IPR000760">
    <property type="entry name" value="Inositol_monophosphatase-like"/>
</dbReference>
<dbReference type="Gene3D" id="3.30.540.10">
    <property type="entry name" value="Fructose-1,6-Bisphosphatase, subunit A, domain 1"/>
    <property type="match status" value="1"/>
</dbReference>
<proteinExistence type="inferred from homology"/>
<dbReference type="KEGG" id="dco:SAMEA4475696_1956"/>
<dbReference type="InterPro" id="IPR011809">
    <property type="entry name" value="His_9_proposed"/>
</dbReference>
<dbReference type="PANTHER" id="PTHR43200:SF6">
    <property type="entry name" value="3'(2'),5'-BISPHOSPHATE NUCLEOTIDASE"/>
    <property type="match status" value="1"/>
</dbReference>
<comment type="similarity">
    <text evidence="3">Belongs to the inositol monophosphatase superfamily.</text>
</comment>
<dbReference type="FunFam" id="3.30.540.10:FF:000003">
    <property type="entry name" value="Inositol-1-monophosphatase"/>
    <property type="match status" value="1"/>
</dbReference>
<dbReference type="PRINTS" id="PR00377">
    <property type="entry name" value="IMPHPHTASES"/>
</dbReference>
<keyword evidence="9 14" id="KW-0460">Magnesium</keyword>
<feature type="binding site" evidence="14">
    <location>
        <position position="86"/>
    </location>
    <ligand>
        <name>Mg(2+)</name>
        <dbReference type="ChEBI" id="CHEBI:18420"/>
        <label>1</label>
        <note>catalytic</note>
    </ligand>
</feature>
<dbReference type="Gene3D" id="3.40.190.80">
    <property type="match status" value="1"/>
</dbReference>
<evidence type="ECO:0000256" key="11">
    <source>
        <dbReference type="ARBA" id="ARBA00049158"/>
    </source>
</evidence>
<evidence type="ECO:0000256" key="9">
    <source>
        <dbReference type="ARBA" id="ARBA00022842"/>
    </source>
</evidence>
<evidence type="ECO:0000256" key="6">
    <source>
        <dbReference type="ARBA" id="ARBA00022605"/>
    </source>
</evidence>
<name>A0A239VPI6_9MICO</name>
<evidence type="ECO:0000256" key="4">
    <source>
        <dbReference type="ARBA" id="ARBA00013085"/>
    </source>
</evidence>
<keyword evidence="10" id="KW-0368">Histidine biosynthesis</keyword>
<evidence type="ECO:0000313" key="16">
    <source>
        <dbReference type="Proteomes" id="UP000242637"/>
    </source>
</evidence>
<evidence type="ECO:0000256" key="7">
    <source>
        <dbReference type="ARBA" id="ARBA00022723"/>
    </source>
</evidence>
<evidence type="ECO:0000256" key="1">
    <source>
        <dbReference type="ARBA" id="ARBA00001946"/>
    </source>
</evidence>
<gene>
    <name evidence="15" type="primary">hisN</name>
    <name evidence="15" type="ORF">SAMEA4475696_01956</name>
</gene>
<dbReference type="EC" id="3.1.3.15" evidence="4 13"/>
<comment type="function">
    <text evidence="12">Catalyzes the dephosphorylation of histidinol-phosphate to histidinol, the direct precursor of histidine.</text>
</comment>
<dbReference type="Proteomes" id="UP000242637">
    <property type="component" value="Chromosome 1"/>
</dbReference>
<dbReference type="GO" id="GO:0004401">
    <property type="term" value="F:histidinol-phosphatase activity"/>
    <property type="evidence" value="ECO:0007669"/>
    <property type="project" value="UniProtKB-UniRule"/>
</dbReference>
<feature type="binding site" evidence="14">
    <location>
        <position position="87"/>
    </location>
    <ligand>
        <name>Mg(2+)</name>
        <dbReference type="ChEBI" id="CHEBI:18420"/>
        <label>1</label>
        <note>catalytic</note>
    </ligand>
</feature>
<keyword evidence="7 14" id="KW-0479">Metal-binding</keyword>
<dbReference type="InterPro" id="IPR020583">
    <property type="entry name" value="Inositol_monoP_metal-BS"/>
</dbReference>
<feature type="binding site" evidence="14">
    <location>
        <position position="84"/>
    </location>
    <ligand>
        <name>Mg(2+)</name>
        <dbReference type="ChEBI" id="CHEBI:18420"/>
        <label>1</label>
        <note>catalytic</note>
    </ligand>
</feature>
<dbReference type="NCBIfam" id="TIGR02067">
    <property type="entry name" value="his_9_HisN"/>
    <property type="match status" value="1"/>
</dbReference>
<reference evidence="15 16" key="1">
    <citation type="submission" date="2017-06" db="EMBL/GenBank/DDBJ databases">
        <authorList>
            <consortium name="Pathogen Informatics"/>
        </authorList>
    </citation>
    <scope>NUCLEOTIDE SEQUENCE [LARGE SCALE GENOMIC DNA]</scope>
    <source>
        <strain evidence="15 16">NCTC13039</strain>
    </source>
</reference>
<feature type="binding site" evidence="14">
    <location>
        <position position="69"/>
    </location>
    <ligand>
        <name>Mg(2+)</name>
        <dbReference type="ChEBI" id="CHEBI:18420"/>
        <label>1</label>
        <note>catalytic</note>
    </ligand>
</feature>
<dbReference type="InterPro" id="IPR051090">
    <property type="entry name" value="Inositol_monoP_superfamily"/>
</dbReference>
<evidence type="ECO:0000256" key="3">
    <source>
        <dbReference type="ARBA" id="ARBA00009759"/>
    </source>
</evidence>
<evidence type="ECO:0000256" key="10">
    <source>
        <dbReference type="ARBA" id="ARBA00023102"/>
    </source>
</evidence>
<dbReference type="GO" id="GO:0046872">
    <property type="term" value="F:metal ion binding"/>
    <property type="evidence" value="ECO:0007669"/>
    <property type="project" value="UniProtKB-KW"/>
</dbReference>
<dbReference type="GO" id="GO:0000105">
    <property type="term" value="P:L-histidine biosynthetic process"/>
    <property type="evidence" value="ECO:0007669"/>
    <property type="project" value="UniProtKB-UniRule"/>
</dbReference>
<keyword evidence="8 15" id="KW-0378">Hydrolase</keyword>
<dbReference type="SUPFAM" id="SSF56655">
    <property type="entry name" value="Carbohydrate phosphatase"/>
    <property type="match status" value="1"/>
</dbReference>
<dbReference type="AlphaFoldDB" id="A0A239VPI6"/>
<evidence type="ECO:0000256" key="14">
    <source>
        <dbReference type="PIRSR" id="PIRSR600760-2"/>
    </source>
</evidence>
<dbReference type="GeneID" id="63460136"/>
<dbReference type="RefSeq" id="WP_028326455.1">
    <property type="nucleotide sequence ID" value="NZ_LT906453.1"/>
</dbReference>
<comment type="pathway">
    <text evidence="2">Amino-acid biosynthesis; L-histidine biosynthesis; L-histidine from 5-phospho-alpha-D-ribose 1-diphosphate: step 8/9.</text>
</comment>
<dbReference type="EMBL" id="LT906453">
    <property type="protein sequence ID" value="SNV24002.1"/>
    <property type="molecule type" value="Genomic_DNA"/>
</dbReference>
<comment type="cofactor">
    <cofactor evidence="1 14">
        <name>Mg(2+)</name>
        <dbReference type="ChEBI" id="CHEBI:18420"/>
    </cofactor>
</comment>
<protein>
    <recommendedName>
        <fullName evidence="5 13">Histidinol-phosphatase</fullName>
        <ecNumber evidence="4 13">3.1.3.15</ecNumber>
    </recommendedName>
</protein>
<organism evidence="15 16">
    <name type="scientific">Dermatophilus congolensis</name>
    <dbReference type="NCBI Taxonomy" id="1863"/>
    <lineage>
        <taxon>Bacteria</taxon>
        <taxon>Bacillati</taxon>
        <taxon>Actinomycetota</taxon>
        <taxon>Actinomycetes</taxon>
        <taxon>Micrococcales</taxon>
        <taxon>Dermatophilaceae</taxon>
        <taxon>Dermatophilus</taxon>
    </lineage>
</organism>
<evidence type="ECO:0000256" key="5">
    <source>
        <dbReference type="ARBA" id="ARBA00021697"/>
    </source>
</evidence>